<keyword evidence="3" id="KW-1185">Reference proteome</keyword>
<organism evidence="2 3">
    <name type="scientific">Agarivorans gilvus</name>
    <dbReference type="NCBI Taxonomy" id="680279"/>
    <lineage>
        <taxon>Bacteria</taxon>
        <taxon>Pseudomonadati</taxon>
        <taxon>Pseudomonadota</taxon>
        <taxon>Gammaproteobacteria</taxon>
        <taxon>Alteromonadales</taxon>
        <taxon>Alteromonadaceae</taxon>
        <taxon>Agarivorans</taxon>
    </lineage>
</organism>
<keyword evidence="1" id="KW-0732">Signal</keyword>
<name>A0ABQ1I515_9ALTE</name>
<dbReference type="Proteomes" id="UP000651977">
    <property type="component" value="Unassembled WGS sequence"/>
</dbReference>
<protein>
    <recommendedName>
        <fullName evidence="4">Chalcone isomerase domain-containing protein</fullName>
    </recommendedName>
</protein>
<feature type="signal peptide" evidence="1">
    <location>
        <begin position="1"/>
        <end position="18"/>
    </location>
</feature>
<gene>
    <name evidence="2" type="ORF">GCM10007414_33000</name>
</gene>
<feature type="chain" id="PRO_5046064483" description="Chalcone isomerase domain-containing protein" evidence="1">
    <location>
        <begin position="19"/>
        <end position="167"/>
    </location>
</feature>
<evidence type="ECO:0000256" key="1">
    <source>
        <dbReference type="SAM" id="SignalP"/>
    </source>
</evidence>
<reference evidence="3" key="1">
    <citation type="journal article" date="2019" name="Int. J. Syst. Evol. Microbiol.">
        <title>The Global Catalogue of Microorganisms (GCM) 10K type strain sequencing project: providing services to taxonomists for standard genome sequencing and annotation.</title>
        <authorList>
            <consortium name="The Broad Institute Genomics Platform"/>
            <consortium name="The Broad Institute Genome Sequencing Center for Infectious Disease"/>
            <person name="Wu L."/>
            <person name="Ma J."/>
        </authorList>
    </citation>
    <scope>NUCLEOTIDE SEQUENCE [LARGE SCALE GENOMIC DNA]</scope>
    <source>
        <strain evidence="3">CGMCC 1.10131</strain>
    </source>
</reference>
<evidence type="ECO:0008006" key="4">
    <source>
        <dbReference type="Google" id="ProtNLM"/>
    </source>
</evidence>
<sequence>MKWASIPLLMAIASFSNANELCSYGQNPPKLSPQKTAQLIGKPEIAHVGSSNRERFHFADGSTLIAQWEECQIGIEMLYLSPAPLSDMQRIETSLWLAGLTRDYSEIYNDIAEALKKQSAPTGFVAFDEDSGARMEFKVTKIVDAEFGPAFMYDTAISYRWFGPEGM</sequence>
<evidence type="ECO:0000313" key="3">
    <source>
        <dbReference type="Proteomes" id="UP000651977"/>
    </source>
</evidence>
<evidence type="ECO:0000313" key="2">
    <source>
        <dbReference type="EMBL" id="GGB16948.1"/>
    </source>
</evidence>
<dbReference type="EMBL" id="BMDY01000023">
    <property type="protein sequence ID" value="GGB16948.1"/>
    <property type="molecule type" value="Genomic_DNA"/>
</dbReference>
<comment type="caution">
    <text evidence="2">The sequence shown here is derived from an EMBL/GenBank/DDBJ whole genome shotgun (WGS) entry which is preliminary data.</text>
</comment>
<proteinExistence type="predicted"/>
<accession>A0ABQ1I515</accession>